<dbReference type="AlphaFoldDB" id="A0A8J7PFX7"/>
<dbReference type="Proteomes" id="UP000664277">
    <property type="component" value="Unassembled WGS sequence"/>
</dbReference>
<evidence type="ECO:0008006" key="4">
    <source>
        <dbReference type="Google" id="ProtNLM"/>
    </source>
</evidence>
<feature type="compositionally biased region" description="Basic and acidic residues" evidence="1">
    <location>
        <begin position="415"/>
        <end position="428"/>
    </location>
</feature>
<feature type="compositionally biased region" description="Low complexity" evidence="1">
    <location>
        <begin position="429"/>
        <end position="440"/>
    </location>
</feature>
<feature type="region of interest" description="Disordered" evidence="1">
    <location>
        <begin position="187"/>
        <end position="222"/>
    </location>
</feature>
<feature type="compositionally biased region" description="Polar residues" evidence="1">
    <location>
        <begin position="188"/>
        <end position="222"/>
    </location>
</feature>
<protein>
    <recommendedName>
        <fullName evidence="4">Tetratricopeptide repeat protein</fullName>
    </recommendedName>
</protein>
<accession>A0A8J7PFX7</accession>
<name>A0A8J7PFX7_9BACT</name>
<comment type="caution">
    <text evidence="2">The sequence shown here is derived from an EMBL/GenBank/DDBJ whole genome shotgun (WGS) entry which is preliminary data.</text>
</comment>
<sequence length="447" mass="48356">MKRKKPPQYLKPVLTPVLKPALSHLAGLVSLVLLSQLMGSDGSNGSNGLGGLDVLTSSAGSACRYGGDASKSSGTLANWALAAEAKNSKPENHRSENLSLDSLAKLYNQGRYLDSAKIAQKLIDQNPKNLTARYYLGNSYLKLGLPHEALNQYSFCVNFGKGTQIATYAQEAIGGINDILTGAEPKTNAGSATARGSNPNSYNSRQNASGGSTGSGLDQTPQDRNYTLKTEILTRGSQKIEDLKAKFKEDLKRLQKEFESRTASIPPEKRPTPGGMKAKDQLLLAEDPQTRRYLEALDLQEKTSLNLSSKLAEDIDRITSECKRQVEALDSGDPHRLKMSAGSANVRDYVNYGDSVFDTIPDQAPLTARAKALTPGKDKDITQVKNQAQGKAKSQAQSQVQTQGQSQVNNQVQSKGKENAQARSDIDIQKQTQKQSQSQTENAIKAE</sequence>
<dbReference type="Gene3D" id="1.25.40.10">
    <property type="entry name" value="Tetratricopeptide repeat domain"/>
    <property type="match status" value="1"/>
</dbReference>
<organism evidence="2 3">
    <name type="scientific">Candidatus Obscuribacter phosphatis</name>
    <dbReference type="NCBI Taxonomy" id="1906157"/>
    <lineage>
        <taxon>Bacteria</taxon>
        <taxon>Bacillati</taxon>
        <taxon>Candidatus Melainabacteria</taxon>
        <taxon>Candidatus Obscuribacterales</taxon>
        <taxon>Candidatus Obscuribacteraceae</taxon>
        <taxon>Candidatus Obscuribacter</taxon>
    </lineage>
</organism>
<gene>
    <name evidence="2" type="ORF">J0M35_09785</name>
</gene>
<proteinExistence type="predicted"/>
<reference evidence="2" key="1">
    <citation type="submission" date="2021-02" db="EMBL/GenBank/DDBJ databases">
        <title>Genome-Resolved Metagenomics of a Microbial Community Performing Photosynthetic Biological Nutrient Removal.</title>
        <authorList>
            <person name="Mcdaniel E.A."/>
        </authorList>
    </citation>
    <scope>NUCLEOTIDE SEQUENCE</scope>
    <source>
        <strain evidence="2">UWPOB_OBS1</strain>
    </source>
</reference>
<evidence type="ECO:0000256" key="1">
    <source>
        <dbReference type="SAM" id="MobiDB-lite"/>
    </source>
</evidence>
<feature type="region of interest" description="Disordered" evidence="1">
    <location>
        <begin position="257"/>
        <end position="276"/>
    </location>
</feature>
<feature type="compositionally biased region" description="Low complexity" evidence="1">
    <location>
        <begin position="385"/>
        <end position="414"/>
    </location>
</feature>
<evidence type="ECO:0000313" key="3">
    <source>
        <dbReference type="Proteomes" id="UP000664277"/>
    </source>
</evidence>
<dbReference type="SUPFAM" id="SSF48452">
    <property type="entry name" value="TPR-like"/>
    <property type="match status" value="1"/>
</dbReference>
<feature type="region of interest" description="Disordered" evidence="1">
    <location>
        <begin position="377"/>
        <end position="447"/>
    </location>
</feature>
<dbReference type="EMBL" id="JAFLCK010000012">
    <property type="protein sequence ID" value="MBN8660642.1"/>
    <property type="molecule type" value="Genomic_DNA"/>
</dbReference>
<dbReference type="InterPro" id="IPR011990">
    <property type="entry name" value="TPR-like_helical_dom_sf"/>
</dbReference>
<evidence type="ECO:0000313" key="2">
    <source>
        <dbReference type="EMBL" id="MBN8660642.1"/>
    </source>
</evidence>